<protein>
    <submittedName>
        <fullName evidence="2">Uncharacterized protein</fullName>
    </submittedName>
</protein>
<organism evidence="2 3">
    <name type="scientific">Pseudoclavibacter chungangensis</name>
    <dbReference type="NCBI Taxonomy" id="587635"/>
    <lineage>
        <taxon>Bacteria</taxon>
        <taxon>Bacillati</taxon>
        <taxon>Actinomycetota</taxon>
        <taxon>Actinomycetes</taxon>
        <taxon>Micrococcales</taxon>
        <taxon>Microbacteriaceae</taxon>
        <taxon>Pseudoclavibacter</taxon>
    </lineage>
</organism>
<dbReference type="AlphaFoldDB" id="A0A7J5BNY1"/>
<evidence type="ECO:0000313" key="2">
    <source>
        <dbReference type="EMBL" id="KAB1654298.1"/>
    </source>
</evidence>
<evidence type="ECO:0000256" key="1">
    <source>
        <dbReference type="SAM" id="Phobius"/>
    </source>
</evidence>
<evidence type="ECO:0000313" key="3">
    <source>
        <dbReference type="Proteomes" id="UP000467240"/>
    </source>
</evidence>
<dbReference type="RefSeq" id="WP_158041535.1">
    <property type="nucleotide sequence ID" value="NZ_JACCFV010000001.1"/>
</dbReference>
<proteinExistence type="predicted"/>
<comment type="caution">
    <text evidence="2">The sequence shown here is derived from an EMBL/GenBank/DDBJ whole genome shotgun (WGS) entry which is preliminary data.</text>
</comment>
<name>A0A7J5BNY1_9MICO</name>
<accession>A0A7J5BNY1</accession>
<reference evidence="2 3" key="1">
    <citation type="submission" date="2019-09" db="EMBL/GenBank/DDBJ databases">
        <title>Phylogeny of genus Pseudoclavibacter and closely related genus.</title>
        <authorList>
            <person name="Li Y."/>
        </authorList>
    </citation>
    <scope>NUCLEOTIDE SEQUENCE [LARGE SCALE GENOMIC DNA]</scope>
    <source>
        <strain evidence="2 3">DSM 23821</strain>
    </source>
</reference>
<keyword evidence="3" id="KW-1185">Reference proteome</keyword>
<keyword evidence="1" id="KW-0472">Membrane</keyword>
<feature type="transmembrane region" description="Helical" evidence="1">
    <location>
        <begin position="25"/>
        <end position="46"/>
    </location>
</feature>
<gene>
    <name evidence="2" type="ORF">F8O01_13775</name>
</gene>
<dbReference type="Proteomes" id="UP000467240">
    <property type="component" value="Unassembled WGS sequence"/>
</dbReference>
<dbReference type="EMBL" id="WBJZ01000019">
    <property type="protein sequence ID" value="KAB1654298.1"/>
    <property type="molecule type" value="Genomic_DNA"/>
</dbReference>
<sequence>MNRFAATLPPWVNVFDAIVGIFQPFLPVMGTVIGALIGGLISMLVTRRTLTEQTAREERAAEREAVAARRRDAEAKAARFDPLTKRLIDHEHAWPIVLPYLTGRTDGDMQIDSFSPSTRLANISRLLVRDIKETELIASEFGDVEISVACLAVRRAVVDLLSQVAPTPAEWDKAVRENQAKVSDQFSTASSAVSRKIENLQLQIVIAKRRSTEVNFSVEDIAEPNAN</sequence>
<keyword evidence="1" id="KW-1133">Transmembrane helix</keyword>
<keyword evidence="1" id="KW-0812">Transmembrane</keyword>